<protein>
    <submittedName>
        <fullName evidence="1">Uncharacterized protein</fullName>
    </submittedName>
</protein>
<evidence type="ECO:0000313" key="1">
    <source>
        <dbReference type="EMBL" id="GKV30703.1"/>
    </source>
</evidence>
<dbReference type="AlphaFoldDB" id="A0AAV5L0D6"/>
<sequence length="131" mass="14341">MVAPFVTSWWSATFNLNLVGKSYDALHMLSNFSVMGMFSHASIISTLSSVLVNTGALRLAPSFSPSPAFDDGLLEAEEWRLLEPPFALELVLLSGVMDSDKSCNFGGISWQWAALIQHPLHLPSHGYPEAF</sequence>
<reference evidence="1 2" key="1">
    <citation type="journal article" date="2021" name="Commun. Biol.">
        <title>The genome of Shorea leprosula (Dipterocarpaceae) highlights the ecological relevance of drought in aseasonal tropical rainforests.</title>
        <authorList>
            <person name="Ng K.K.S."/>
            <person name="Kobayashi M.J."/>
            <person name="Fawcett J.A."/>
            <person name="Hatakeyama M."/>
            <person name="Paape T."/>
            <person name="Ng C.H."/>
            <person name="Ang C.C."/>
            <person name="Tnah L.H."/>
            <person name="Lee C.T."/>
            <person name="Nishiyama T."/>
            <person name="Sese J."/>
            <person name="O'Brien M.J."/>
            <person name="Copetti D."/>
            <person name="Mohd Noor M.I."/>
            <person name="Ong R.C."/>
            <person name="Putra M."/>
            <person name="Sireger I.Z."/>
            <person name="Indrioko S."/>
            <person name="Kosugi Y."/>
            <person name="Izuno A."/>
            <person name="Isagi Y."/>
            <person name="Lee S.L."/>
            <person name="Shimizu K.K."/>
        </authorList>
    </citation>
    <scope>NUCLEOTIDE SEQUENCE [LARGE SCALE GENOMIC DNA]</scope>
    <source>
        <strain evidence="1">214</strain>
    </source>
</reference>
<dbReference type="Proteomes" id="UP001054252">
    <property type="component" value="Unassembled WGS sequence"/>
</dbReference>
<dbReference type="EMBL" id="BPVZ01000088">
    <property type="protein sequence ID" value="GKV30703.1"/>
    <property type="molecule type" value="Genomic_DNA"/>
</dbReference>
<organism evidence="1 2">
    <name type="scientific">Rubroshorea leprosula</name>
    <dbReference type="NCBI Taxonomy" id="152421"/>
    <lineage>
        <taxon>Eukaryota</taxon>
        <taxon>Viridiplantae</taxon>
        <taxon>Streptophyta</taxon>
        <taxon>Embryophyta</taxon>
        <taxon>Tracheophyta</taxon>
        <taxon>Spermatophyta</taxon>
        <taxon>Magnoliopsida</taxon>
        <taxon>eudicotyledons</taxon>
        <taxon>Gunneridae</taxon>
        <taxon>Pentapetalae</taxon>
        <taxon>rosids</taxon>
        <taxon>malvids</taxon>
        <taxon>Malvales</taxon>
        <taxon>Dipterocarpaceae</taxon>
        <taxon>Rubroshorea</taxon>
    </lineage>
</organism>
<gene>
    <name evidence="1" type="ORF">SLEP1_g39489</name>
</gene>
<proteinExistence type="predicted"/>
<name>A0AAV5L0D6_9ROSI</name>
<accession>A0AAV5L0D6</accession>
<evidence type="ECO:0000313" key="2">
    <source>
        <dbReference type="Proteomes" id="UP001054252"/>
    </source>
</evidence>
<comment type="caution">
    <text evidence="1">The sequence shown here is derived from an EMBL/GenBank/DDBJ whole genome shotgun (WGS) entry which is preliminary data.</text>
</comment>
<keyword evidence="2" id="KW-1185">Reference proteome</keyword>